<dbReference type="Gene3D" id="2.40.240.10">
    <property type="entry name" value="Ribosomal Protein L25, Chain P"/>
    <property type="match status" value="1"/>
</dbReference>
<dbReference type="NCBIfam" id="TIGR00463">
    <property type="entry name" value="gltX_arch"/>
    <property type="match status" value="1"/>
</dbReference>
<evidence type="ECO:0000256" key="5">
    <source>
        <dbReference type="ARBA" id="ARBA00022598"/>
    </source>
</evidence>
<organism evidence="17 18">
    <name type="scientific">Staphylotrichum tortipilum</name>
    <dbReference type="NCBI Taxonomy" id="2831512"/>
    <lineage>
        <taxon>Eukaryota</taxon>
        <taxon>Fungi</taxon>
        <taxon>Dikarya</taxon>
        <taxon>Ascomycota</taxon>
        <taxon>Pezizomycotina</taxon>
        <taxon>Sordariomycetes</taxon>
        <taxon>Sordariomycetidae</taxon>
        <taxon>Sordariales</taxon>
        <taxon>Chaetomiaceae</taxon>
        <taxon>Staphylotrichum</taxon>
    </lineage>
</organism>
<comment type="similarity">
    <text evidence="2">Belongs to the class-I aminoacyl-tRNA synthetase family. Glutamate--tRNA ligase type 2 subfamily.</text>
</comment>
<dbReference type="InterPro" id="IPR001412">
    <property type="entry name" value="aa-tRNA-synth_I_CS"/>
</dbReference>
<evidence type="ECO:0000256" key="4">
    <source>
        <dbReference type="ARBA" id="ARBA00022490"/>
    </source>
</evidence>
<dbReference type="Pfam" id="PF20974">
    <property type="entry name" value="tRNA-synt_1c_C2"/>
    <property type="match status" value="1"/>
</dbReference>
<dbReference type="InterPro" id="IPR011035">
    <property type="entry name" value="Ribosomal_bL25/Gln-tRNA_synth"/>
</dbReference>
<dbReference type="InterPro" id="IPR020058">
    <property type="entry name" value="Glu/Gln-tRNA-synth_Ib_cat-dom"/>
</dbReference>
<dbReference type="GO" id="GO:0005829">
    <property type="term" value="C:cytosol"/>
    <property type="evidence" value="ECO:0007669"/>
    <property type="project" value="TreeGrafter"/>
</dbReference>
<dbReference type="InterPro" id="IPR004526">
    <property type="entry name" value="Glu-tRNA-synth_arc/euk"/>
</dbReference>
<evidence type="ECO:0000259" key="16">
    <source>
        <dbReference type="Pfam" id="PF20974"/>
    </source>
</evidence>
<dbReference type="EC" id="6.1.1.17" evidence="3"/>
<dbReference type="AlphaFoldDB" id="A0AAN6RXQ5"/>
<comment type="subcellular location">
    <subcellularLocation>
        <location evidence="1">Cytoplasm</location>
    </subcellularLocation>
</comment>
<dbReference type="FunFam" id="2.40.240.10:FF:000004">
    <property type="entry name" value="Glutamyl-tRNA synthetase, cytoplasmic"/>
    <property type="match status" value="1"/>
</dbReference>
<gene>
    <name evidence="17" type="ORF">C8A05DRAFT_12231</name>
</gene>
<dbReference type="Proteomes" id="UP001303889">
    <property type="component" value="Unassembled WGS sequence"/>
</dbReference>
<keyword evidence="7 12" id="KW-0067">ATP-binding</keyword>
<dbReference type="SUPFAM" id="SSF50715">
    <property type="entry name" value="Ribosomal protein L25-like"/>
    <property type="match status" value="1"/>
</dbReference>
<dbReference type="GO" id="GO:0017102">
    <property type="term" value="C:methionyl glutamyl tRNA synthetase complex"/>
    <property type="evidence" value="ECO:0007669"/>
    <property type="project" value="TreeGrafter"/>
</dbReference>
<keyword evidence="5 12" id="KW-0436">Ligase</keyword>
<comment type="caution">
    <text evidence="17">The sequence shown here is derived from an EMBL/GenBank/DDBJ whole genome shotgun (WGS) entry which is preliminary data.</text>
</comment>
<evidence type="ECO:0000256" key="8">
    <source>
        <dbReference type="ARBA" id="ARBA00022917"/>
    </source>
</evidence>
<evidence type="ECO:0000256" key="1">
    <source>
        <dbReference type="ARBA" id="ARBA00004496"/>
    </source>
</evidence>
<dbReference type="InterPro" id="IPR049437">
    <property type="entry name" value="tRNA-synt_1c_C2"/>
</dbReference>
<evidence type="ECO:0000313" key="17">
    <source>
        <dbReference type="EMBL" id="KAK3906021.1"/>
    </source>
</evidence>
<dbReference type="PANTHER" id="PTHR43097">
    <property type="entry name" value="GLUTAMINE-TRNA LIGASE"/>
    <property type="match status" value="1"/>
</dbReference>
<dbReference type="SUPFAM" id="SSF52374">
    <property type="entry name" value="Nucleotidylyl transferase"/>
    <property type="match status" value="1"/>
</dbReference>
<dbReference type="EMBL" id="MU855339">
    <property type="protein sequence ID" value="KAK3906021.1"/>
    <property type="molecule type" value="Genomic_DNA"/>
</dbReference>
<feature type="domain" description="Glutamyl/glutaminyl-tRNA synthetase class Ib catalytic" evidence="14">
    <location>
        <begin position="122"/>
        <end position="438"/>
    </location>
</feature>
<dbReference type="InterPro" id="IPR020056">
    <property type="entry name" value="Rbsml_bL25/Gln-tRNA_synth_N"/>
</dbReference>
<keyword evidence="9 12" id="KW-0030">Aminoacyl-tRNA synthetase</keyword>
<reference evidence="17" key="2">
    <citation type="submission" date="2023-05" db="EMBL/GenBank/DDBJ databases">
        <authorList>
            <consortium name="Lawrence Berkeley National Laboratory"/>
            <person name="Steindorff A."/>
            <person name="Hensen N."/>
            <person name="Bonometti L."/>
            <person name="Westerberg I."/>
            <person name="Brannstrom I.O."/>
            <person name="Guillou S."/>
            <person name="Cros-Aarteil S."/>
            <person name="Calhoun S."/>
            <person name="Haridas S."/>
            <person name="Kuo A."/>
            <person name="Mondo S."/>
            <person name="Pangilinan J."/>
            <person name="Riley R."/>
            <person name="Labutti K."/>
            <person name="Andreopoulos B."/>
            <person name="Lipzen A."/>
            <person name="Chen C."/>
            <person name="Yanf M."/>
            <person name="Daum C."/>
            <person name="Ng V."/>
            <person name="Clum A."/>
            <person name="Ohm R."/>
            <person name="Martin F."/>
            <person name="Silar P."/>
            <person name="Natvig D."/>
            <person name="Lalanne C."/>
            <person name="Gautier V."/>
            <person name="Ament-Velasquez S.L."/>
            <person name="Kruys A."/>
            <person name="Hutchinson M.I."/>
            <person name="Powell A.J."/>
            <person name="Barry K."/>
            <person name="Miller A.N."/>
            <person name="Grigoriev I.V."/>
            <person name="Debuchy R."/>
            <person name="Gladieux P."/>
            <person name="Thoren M.H."/>
            <person name="Johannesson H."/>
        </authorList>
    </citation>
    <scope>NUCLEOTIDE SEQUENCE</scope>
    <source>
        <strain evidence="17">CBS 103.79</strain>
    </source>
</reference>
<dbReference type="Pfam" id="PF03950">
    <property type="entry name" value="tRNA-synt_1c_C"/>
    <property type="match status" value="1"/>
</dbReference>
<dbReference type="GO" id="GO:0005524">
    <property type="term" value="F:ATP binding"/>
    <property type="evidence" value="ECO:0007669"/>
    <property type="project" value="UniProtKB-KW"/>
</dbReference>
<evidence type="ECO:0000256" key="12">
    <source>
        <dbReference type="RuleBase" id="RU363037"/>
    </source>
</evidence>
<dbReference type="PROSITE" id="PS00178">
    <property type="entry name" value="AA_TRNA_LIGASE_I"/>
    <property type="match status" value="1"/>
</dbReference>
<evidence type="ECO:0000256" key="7">
    <source>
        <dbReference type="ARBA" id="ARBA00022840"/>
    </source>
</evidence>
<dbReference type="PANTHER" id="PTHR43097:SF5">
    <property type="entry name" value="GLUTAMATE--TRNA LIGASE"/>
    <property type="match status" value="1"/>
</dbReference>
<dbReference type="HAMAP" id="MF_02076">
    <property type="entry name" value="Glu_tRNA_synth_type2"/>
    <property type="match status" value="1"/>
</dbReference>
<evidence type="ECO:0000256" key="2">
    <source>
        <dbReference type="ARBA" id="ARBA00008927"/>
    </source>
</evidence>
<evidence type="ECO:0000313" key="18">
    <source>
        <dbReference type="Proteomes" id="UP001303889"/>
    </source>
</evidence>
<protein>
    <recommendedName>
        <fullName evidence="3">glutamate--tRNA ligase</fullName>
        <ecNumber evidence="3">6.1.1.17</ecNumber>
    </recommendedName>
    <alternativeName>
        <fullName evidence="10">Glutamyl-tRNA synthetase</fullName>
    </alternativeName>
</protein>
<keyword evidence="4" id="KW-0963">Cytoplasm</keyword>
<name>A0AAN6RXQ5_9PEZI</name>
<evidence type="ECO:0000259" key="14">
    <source>
        <dbReference type="Pfam" id="PF00749"/>
    </source>
</evidence>
<keyword evidence="18" id="KW-1185">Reference proteome</keyword>
<dbReference type="InterPro" id="IPR014729">
    <property type="entry name" value="Rossmann-like_a/b/a_fold"/>
</dbReference>
<keyword evidence="6 12" id="KW-0547">Nucleotide-binding</keyword>
<keyword evidence="8 12" id="KW-0648">Protein biosynthesis</keyword>
<evidence type="ECO:0000259" key="15">
    <source>
        <dbReference type="Pfam" id="PF03950"/>
    </source>
</evidence>
<dbReference type="PRINTS" id="PR00987">
    <property type="entry name" value="TRNASYNTHGLU"/>
</dbReference>
<dbReference type="Gene3D" id="1.20.1050.10">
    <property type="match status" value="1"/>
</dbReference>
<proteinExistence type="inferred from homology"/>
<dbReference type="InterPro" id="IPR050132">
    <property type="entry name" value="Gln/Glu-tRNA_Ligase"/>
</dbReference>
<reference evidence="17" key="1">
    <citation type="journal article" date="2023" name="Mol. Phylogenet. Evol.">
        <title>Genome-scale phylogeny and comparative genomics of the fungal order Sordariales.</title>
        <authorList>
            <person name="Hensen N."/>
            <person name="Bonometti L."/>
            <person name="Westerberg I."/>
            <person name="Brannstrom I.O."/>
            <person name="Guillou S."/>
            <person name="Cros-Aarteil S."/>
            <person name="Calhoun S."/>
            <person name="Haridas S."/>
            <person name="Kuo A."/>
            <person name="Mondo S."/>
            <person name="Pangilinan J."/>
            <person name="Riley R."/>
            <person name="LaButti K."/>
            <person name="Andreopoulos B."/>
            <person name="Lipzen A."/>
            <person name="Chen C."/>
            <person name="Yan M."/>
            <person name="Daum C."/>
            <person name="Ng V."/>
            <person name="Clum A."/>
            <person name="Steindorff A."/>
            <person name="Ohm R.A."/>
            <person name="Martin F."/>
            <person name="Silar P."/>
            <person name="Natvig D.O."/>
            <person name="Lalanne C."/>
            <person name="Gautier V."/>
            <person name="Ament-Velasquez S.L."/>
            <person name="Kruys A."/>
            <person name="Hutchinson M.I."/>
            <person name="Powell A.J."/>
            <person name="Barry K."/>
            <person name="Miller A.N."/>
            <person name="Grigoriev I.V."/>
            <person name="Debuchy R."/>
            <person name="Gladieux P."/>
            <person name="Hiltunen Thoren M."/>
            <person name="Johannesson H."/>
        </authorList>
    </citation>
    <scope>NUCLEOTIDE SEQUENCE</scope>
    <source>
        <strain evidence="17">CBS 103.79</strain>
    </source>
</reference>
<evidence type="ECO:0000256" key="10">
    <source>
        <dbReference type="ARBA" id="ARBA00030865"/>
    </source>
</evidence>
<dbReference type="GO" id="GO:0006424">
    <property type="term" value="P:glutamyl-tRNA aminoacylation"/>
    <property type="evidence" value="ECO:0007669"/>
    <property type="project" value="InterPro"/>
</dbReference>
<feature type="domain" description="Glutamyl/glutaminyl-tRNA synthetase class Ib anti-codon binding" evidence="15">
    <location>
        <begin position="441"/>
        <end position="532"/>
    </location>
</feature>
<evidence type="ECO:0000256" key="3">
    <source>
        <dbReference type="ARBA" id="ARBA00012835"/>
    </source>
</evidence>
<dbReference type="InterPro" id="IPR000924">
    <property type="entry name" value="Glu/Gln-tRNA-synth"/>
</dbReference>
<dbReference type="FunFam" id="3.40.50.620:FF:000037">
    <property type="entry name" value="Glutamine--tRNA ligase cytoplasmic"/>
    <property type="match status" value="1"/>
</dbReference>
<feature type="domain" description="tRNA synthetases class I (E and Q) anti-codon binding" evidence="16">
    <location>
        <begin position="544"/>
        <end position="618"/>
    </location>
</feature>
<evidence type="ECO:0000256" key="9">
    <source>
        <dbReference type="ARBA" id="ARBA00023146"/>
    </source>
</evidence>
<sequence>MTSSKIQGWAPALSTPDFKAVEAVLLELERHLTLRIYLDGYQLSSADTDVWIALRANKVASGAVRKGSLANLARWLSFIEANHPEIQGKISAVQAKEKEKRAAASKAGGSYNIGLKNTENGVVTRFPPEPSGYLHIGHAKAAFLNDYFAHEAFDGKLIARFDDTNPAKEKQEFEDSILEDLQLLGIKPDRVTYTSDYFQQLYEICQRMIAEGNAYADDTDPEVQKEERRIRLPSKRRDRPSDESLAIFKEMKDGTDLGKKHCIRARIAFDSANGAMRDPVIYRFPKFESKEEGEEPKSLPHHRTGWAWNIYPTYDFACPVVDSIEGVTHALRTTEYADRNAQYQWFLETLTLRPVQLWDFARINFIRTFLSKRKLTKVVDTGIVTGWDDPRMPTVRGILRRGLTLPALREFMLKQGPSRNAVTMDWTILWAMNKKAIDTVAPRHTAVETKQLVVATIGGGPGSPYSEEKAKHPKNAAVGTKLVTYASTILVDQADAASFSPDEEITLMSWGNAIVREMTRDGATVTGLQLELHLEGDYRKTEKKITWLAKEGSSLVDAELWGFDYLLTKDTLGKDDKLDDFLATNTATMTEALCDANLATVESGGIIQLERKGYFRVDKAVGQGLGGKAVLFKIPTGAKE</sequence>
<comment type="catalytic activity">
    <reaction evidence="11">
        <text>tRNA(Glu) + L-glutamate + ATP = L-glutamyl-tRNA(Glu) + AMP + diphosphate</text>
        <dbReference type="Rhea" id="RHEA:23540"/>
        <dbReference type="Rhea" id="RHEA-COMP:9663"/>
        <dbReference type="Rhea" id="RHEA-COMP:9680"/>
        <dbReference type="ChEBI" id="CHEBI:29985"/>
        <dbReference type="ChEBI" id="CHEBI:30616"/>
        <dbReference type="ChEBI" id="CHEBI:33019"/>
        <dbReference type="ChEBI" id="CHEBI:78442"/>
        <dbReference type="ChEBI" id="CHEBI:78520"/>
        <dbReference type="ChEBI" id="CHEBI:456215"/>
        <dbReference type="EC" id="6.1.1.17"/>
    </reaction>
</comment>
<evidence type="ECO:0000256" key="13">
    <source>
        <dbReference type="SAM" id="MobiDB-lite"/>
    </source>
</evidence>
<dbReference type="GO" id="GO:0004818">
    <property type="term" value="F:glutamate-tRNA ligase activity"/>
    <property type="evidence" value="ECO:0007669"/>
    <property type="project" value="UniProtKB-EC"/>
</dbReference>
<dbReference type="Gene3D" id="3.40.50.620">
    <property type="entry name" value="HUPs"/>
    <property type="match status" value="1"/>
</dbReference>
<evidence type="ECO:0000256" key="6">
    <source>
        <dbReference type="ARBA" id="ARBA00022741"/>
    </source>
</evidence>
<feature type="region of interest" description="Disordered" evidence="13">
    <location>
        <begin position="217"/>
        <end position="243"/>
    </location>
</feature>
<accession>A0AAN6RXQ5</accession>
<dbReference type="Pfam" id="PF00749">
    <property type="entry name" value="tRNA-synt_1c"/>
    <property type="match status" value="1"/>
</dbReference>
<evidence type="ECO:0000256" key="11">
    <source>
        <dbReference type="ARBA" id="ARBA00048351"/>
    </source>
</evidence>
<dbReference type="InterPro" id="IPR020059">
    <property type="entry name" value="Glu/Gln-tRNA-synth_Ib_codon-bd"/>
</dbReference>